<dbReference type="AlphaFoldDB" id="A0A9X1FZI3"/>
<accession>A0A9X1FZI3</accession>
<dbReference type="RefSeq" id="WP_219506989.1">
    <property type="nucleotide sequence ID" value="NZ_JAHXDN010000008.1"/>
</dbReference>
<evidence type="ECO:0000313" key="2">
    <source>
        <dbReference type="Proteomes" id="UP001138661"/>
    </source>
</evidence>
<comment type="caution">
    <text evidence="1">The sequence shown here is derived from an EMBL/GenBank/DDBJ whole genome shotgun (WGS) entry which is preliminary data.</text>
</comment>
<evidence type="ECO:0008006" key="3">
    <source>
        <dbReference type="Google" id="ProtNLM"/>
    </source>
</evidence>
<evidence type="ECO:0000313" key="1">
    <source>
        <dbReference type="EMBL" id="MBW4710441.1"/>
    </source>
</evidence>
<keyword evidence="2" id="KW-1185">Reference proteome</keyword>
<sequence length="335" mass="36162">MLTPTYKVTLGDQRVDMRAEPLASTLLDIDVRRDMAPLIDRFDLTIARVGSLAPKRGNDAEIALGFAGADTAPVTVMTGAVDQIDAGPERVRVTGFGAGRQLSRDRDNLTFRDKTAADIVTELADASGLAVARSQTSEVLPYFVTDARQNRFQHMTALARLTGFDLYCDTDNDLVFEPFGSGQRVFPLDHGEDVLEYQVERTVSRAANVEAWGESPGASAGAESWSWLVKDFEPLRGSAGTGAPLALLEHSALRTAEAAQRAADALLARLLNQRLRGQVTVLGNPDIQLGDAIRLQGMPDADLNATFQVRGLRHRISKATGFVTVVRFQSIGGAP</sequence>
<dbReference type="Proteomes" id="UP001138661">
    <property type="component" value="Unassembled WGS sequence"/>
</dbReference>
<protein>
    <recommendedName>
        <fullName evidence="3">Phage protein D</fullName>
    </recommendedName>
</protein>
<organism evidence="1 2">
    <name type="scientific">Roseobacter insulae</name>
    <dbReference type="NCBI Taxonomy" id="2859783"/>
    <lineage>
        <taxon>Bacteria</taxon>
        <taxon>Pseudomonadati</taxon>
        <taxon>Pseudomonadota</taxon>
        <taxon>Alphaproteobacteria</taxon>
        <taxon>Rhodobacterales</taxon>
        <taxon>Roseobacteraceae</taxon>
        <taxon>Roseobacter</taxon>
    </lineage>
</organism>
<reference evidence="1" key="1">
    <citation type="submission" date="2021-07" db="EMBL/GenBank/DDBJ databases">
        <title>Roseobacter insulae sp. nov., isolated from a tidal flat.</title>
        <authorList>
            <person name="Park S."/>
            <person name="Yoon J.-H."/>
        </authorList>
    </citation>
    <scope>NUCLEOTIDE SEQUENCE</scope>
    <source>
        <strain evidence="1">YSTF-M11</strain>
    </source>
</reference>
<dbReference type="EMBL" id="JAHXDN010000008">
    <property type="protein sequence ID" value="MBW4710441.1"/>
    <property type="molecule type" value="Genomic_DNA"/>
</dbReference>
<name>A0A9X1FZI3_9RHOB</name>
<proteinExistence type="predicted"/>
<gene>
    <name evidence="1" type="ORF">KX928_21840</name>
</gene>